<evidence type="ECO:0000313" key="2">
    <source>
        <dbReference type="EMBL" id="JAD32526.1"/>
    </source>
</evidence>
<organism evidence="2">
    <name type="scientific">Arundo donax</name>
    <name type="common">Giant reed</name>
    <name type="synonym">Donax arundinaceus</name>
    <dbReference type="NCBI Taxonomy" id="35708"/>
    <lineage>
        <taxon>Eukaryota</taxon>
        <taxon>Viridiplantae</taxon>
        <taxon>Streptophyta</taxon>
        <taxon>Embryophyta</taxon>
        <taxon>Tracheophyta</taxon>
        <taxon>Spermatophyta</taxon>
        <taxon>Magnoliopsida</taxon>
        <taxon>Liliopsida</taxon>
        <taxon>Poales</taxon>
        <taxon>Poaceae</taxon>
        <taxon>PACMAD clade</taxon>
        <taxon>Arundinoideae</taxon>
        <taxon>Arundineae</taxon>
        <taxon>Arundo</taxon>
    </lineage>
</organism>
<proteinExistence type="predicted"/>
<dbReference type="AlphaFoldDB" id="A0A0A8Z146"/>
<feature type="domain" description="Integrase zinc-binding" evidence="1">
    <location>
        <begin position="42"/>
        <end position="74"/>
    </location>
</feature>
<name>A0A0A8Z146_ARUDO</name>
<evidence type="ECO:0000259" key="1">
    <source>
        <dbReference type="Pfam" id="PF17921"/>
    </source>
</evidence>
<reference evidence="2" key="1">
    <citation type="submission" date="2014-09" db="EMBL/GenBank/DDBJ databases">
        <authorList>
            <person name="Magalhaes I.L.F."/>
            <person name="Oliveira U."/>
            <person name="Santos F.R."/>
            <person name="Vidigal T.H.D.A."/>
            <person name="Brescovit A.D."/>
            <person name="Santos A.J."/>
        </authorList>
    </citation>
    <scope>NUCLEOTIDE SEQUENCE</scope>
    <source>
        <tissue evidence="2">Shoot tissue taken approximately 20 cm above the soil surface</tissue>
    </source>
</reference>
<protein>
    <recommendedName>
        <fullName evidence="1">Integrase zinc-binding domain-containing protein</fullName>
    </recommendedName>
</protein>
<dbReference type="InterPro" id="IPR041588">
    <property type="entry name" value="Integrase_H2C2"/>
</dbReference>
<accession>A0A0A8Z146</accession>
<dbReference type="Pfam" id="PF17921">
    <property type="entry name" value="Integrase_H2C2"/>
    <property type="match status" value="1"/>
</dbReference>
<sequence length="78" mass="8539">MTDGNAQQLMAQLAAKSPNEQGYSLQNGFIKHGNQIWVGENSALRTKLVIECHSSALGGHSGMQATYQKIKRMFLGMD</sequence>
<dbReference type="Gene3D" id="1.10.340.70">
    <property type="match status" value="1"/>
</dbReference>
<reference evidence="2" key="2">
    <citation type="journal article" date="2015" name="Data Brief">
        <title>Shoot transcriptome of the giant reed, Arundo donax.</title>
        <authorList>
            <person name="Barrero R.A."/>
            <person name="Guerrero F.D."/>
            <person name="Moolhuijzen P."/>
            <person name="Goolsby J.A."/>
            <person name="Tidwell J."/>
            <person name="Bellgard S.E."/>
            <person name="Bellgard M.I."/>
        </authorList>
    </citation>
    <scope>NUCLEOTIDE SEQUENCE</scope>
    <source>
        <tissue evidence="2">Shoot tissue taken approximately 20 cm above the soil surface</tissue>
    </source>
</reference>
<dbReference type="EMBL" id="GBRH01265369">
    <property type="protein sequence ID" value="JAD32526.1"/>
    <property type="molecule type" value="Transcribed_RNA"/>
</dbReference>